<dbReference type="RefSeq" id="WP_058298535.1">
    <property type="nucleotide sequence ID" value="NZ_FMAU01000002.1"/>
</dbReference>
<feature type="domain" description="Beta-lactamase-related" evidence="1">
    <location>
        <begin position="36"/>
        <end position="319"/>
    </location>
</feature>
<dbReference type="Gene3D" id="3.40.710.10">
    <property type="entry name" value="DD-peptidase/beta-lactamase superfamily"/>
    <property type="match status" value="1"/>
</dbReference>
<proteinExistence type="predicted"/>
<dbReference type="OrthoDB" id="2356735at2"/>
<dbReference type="InterPro" id="IPR001466">
    <property type="entry name" value="Beta-lactam-related"/>
</dbReference>
<dbReference type="Pfam" id="PF00144">
    <property type="entry name" value="Beta-lactamase"/>
    <property type="match status" value="1"/>
</dbReference>
<keyword evidence="3" id="KW-1185">Reference proteome</keyword>
<evidence type="ECO:0000259" key="1">
    <source>
        <dbReference type="Pfam" id="PF00144"/>
    </source>
</evidence>
<dbReference type="InterPro" id="IPR050789">
    <property type="entry name" value="Diverse_Enzym_Activities"/>
</dbReference>
<dbReference type="EMBL" id="FMAU01000002">
    <property type="protein sequence ID" value="SCC08470.1"/>
    <property type="molecule type" value="Genomic_DNA"/>
</dbReference>
<reference evidence="3" key="1">
    <citation type="submission" date="2016-08" db="EMBL/GenBank/DDBJ databases">
        <authorList>
            <person name="Varghese N."/>
            <person name="Submissions Spin"/>
        </authorList>
    </citation>
    <scope>NUCLEOTIDE SEQUENCE [LARGE SCALE GENOMIC DNA]</scope>
    <source>
        <strain evidence="3">SGD-1123</strain>
    </source>
</reference>
<protein>
    <submittedName>
        <fullName evidence="2">CubicO group peptidase, beta-lactamase class C family</fullName>
    </submittedName>
</protein>
<dbReference type="Proteomes" id="UP000181997">
    <property type="component" value="Unassembled WGS sequence"/>
</dbReference>
<organism evidence="2 3">
    <name type="scientific">[Bacillus] enclensis</name>
    <dbReference type="NCBI Taxonomy" id="1402860"/>
    <lineage>
        <taxon>Bacteria</taxon>
        <taxon>Bacillati</taxon>
        <taxon>Bacillota</taxon>
        <taxon>Bacilli</taxon>
        <taxon>Bacillales</taxon>
        <taxon>Bacillaceae</taxon>
        <taxon>Rossellomorea</taxon>
    </lineage>
</organism>
<name>A0A0V8HJI8_9BACI</name>
<dbReference type="PANTHER" id="PTHR43283:SF7">
    <property type="entry name" value="BETA-LACTAMASE-RELATED DOMAIN-CONTAINING PROTEIN"/>
    <property type="match status" value="1"/>
</dbReference>
<evidence type="ECO:0000313" key="2">
    <source>
        <dbReference type="EMBL" id="SCC08470.1"/>
    </source>
</evidence>
<sequence length="342" mass="38826">MNKVQEQLISKECNEMQSLYRYVKKVKDQIFATASSVYIIQGNEVIGEWYEGKDPSSHRKINENTRFNVFSVRKSYIGLATAIMLHEGEIKDIDDAVSAYLGDNDLWEGITIRHLVTHTHGLNDDFPDVIKSAGPGTVWEYNGAGLSLLYKILMKVSGTTVSEILKAYVFNPLQLRETGWESEPSLHLTADVNEQNQPSIRLEDPTGFEKNLFVSTRELAHWGYFHLHNGRIGQKQVLPAALFEMTTSIQTPVKLKNTPENGFFWFRNENQYEKSELGEEVPQGSYQILGASGCTCLVIPKYDAVAVRMYNKRGNPPGYNYLRDIKNFGNIVNSILMKRMGE</sequence>
<dbReference type="SUPFAM" id="SSF56601">
    <property type="entry name" value="beta-lactamase/transpeptidase-like"/>
    <property type="match status" value="1"/>
</dbReference>
<accession>A0A0V8HJI8</accession>
<dbReference type="InterPro" id="IPR012338">
    <property type="entry name" value="Beta-lactam/transpept-like"/>
</dbReference>
<dbReference type="AlphaFoldDB" id="A0A0V8HJI8"/>
<gene>
    <name evidence="2" type="ORF">GA0061094_2375</name>
</gene>
<evidence type="ECO:0000313" key="3">
    <source>
        <dbReference type="Proteomes" id="UP000181997"/>
    </source>
</evidence>
<dbReference type="PANTHER" id="PTHR43283">
    <property type="entry name" value="BETA-LACTAMASE-RELATED"/>
    <property type="match status" value="1"/>
</dbReference>